<sequence length="240" mass="24794">MSPVIGLSTYRELSLHGVWREVSDLLPSTYADAVRHAGGAPVLLPVPPPETQAFADLATTVCARLDGLIVSGGGDVDPARYDADPHPRTGGVLPERDAWELALLDAAAERGVPVLGICRGMQVMAVHGGGSLQQHVPDEVGHTEHSPGGDVYGVTAVTTVEGSLLQRLVGSTVSADCHHHQAVAEHPGYAPAATAEDGTLEAMEAPGPRFCLAVQWHPEEATDAGLFAGLVAAARAFAAG</sequence>
<dbReference type="InterPro" id="IPR044668">
    <property type="entry name" value="PuuD-like"/>
</dbReference>
<keyword evidence="2" id="KW-1185">Reference proteome</keyword>
<evidence type="ECO:0000313" key="1">
    <source>
        <dbReference type="EMBL" id="GAA3823178.1"/>
    </source>
</evidence>
<keyword evidence="1" id="KW-0378">Hydrolase</keyword>
<reference evidence="2" key="1">
    <citation type="journal article" date="2019" name="Int. J. Syst. Evol. Microbiol.">
        <title>The Global Catalogue of Microorganisms (GCM) 10K type strain sequencing project: providing services to taxonomists for standard genome sequencing and annotation.</title>
        <authorList>
            <consortium name="The Broad Institute Genomics Platform"/>
            <consortium name="The Broad Institute Genome Sequencing Center for Infectious Disease"/>
            <person name="Wu L."/>
            <person name="Ma J."/>
        </authorList>
    </citation>
    <scope>NUCLEOTIDE SEQUENCE [LARGE SCALE GENOMIC DNA]</scope>
    <source>
        <strain evidence="2">JCM 16953</strain>
    </source>
</reference>
<dbReference type="SUPFAM" id="SSF52317">
    <property type="entry name" value="Class I glutamine amidotransferase-like"/>
    <property type="match status" value="1"/>
</dbReference>
<dbReference type="Gene3D" id="3.40.50.880">
    <property type="match status" value="1"/>
</dbReference>
<dbReference type="CDD" id="cd01745">
    <property type="entry name" value="GATase1_2"/>
    <property type="match status" value="1"/>
</dbReference>
<dbReference type="PANTHER" id="PTHR43235">
    <property type="entry name" value="GLUTAMINE AMIDOTRANSFERASE PB2B2.05-RELATED"/>
    <property type="match status" value="1"/>
</dbReference>
<proteinExistence type="predicted"/>
<dbReference type="RefSeq" id="WP_344776044.1">
    <property type="nucleotide sequence ID" value="NZ_BAABAH010000009.1"/>
</dbReference>
<protein>
    <submittedName>
        <fullName evidence="1">Gamma-glutamyl-gamma-aminobutyrate hydrolase family protein</fullName>
    </submittedName>
</protein>
<name>A0ABP7IP28_9ACTN</name>
<accession>A0ABP7IP28</accession>
<dbReference type="PANTHER" id="PTHR43235:SF1">
    <property type="entry name" value="GLUTAMINE AMIDOTRANSFERASE PB2B2.05-RELATED"/>
    <property type="match status" value="1"/>
</dbReference>
<dbReference type="InterPro" id="IPR011697">
    <property type="entry name" value="Peptidase_C26"/>
</dbReference>
<comment type="caution">
    <text evidence="1">The sequence shown here is derived from an EMBL/GenBank/DDBJ whole genome shotgun (WGS) entry which is preliminary data.</text>
</comment>
<dbReference type="PROSITE" id="PS51273">
    <property type="entry name" value="GATASE_TYPE_1"/>
    <property type="match status" value="1"/>
</dbReference>
<dbReference type="InterPro" id="IPR029062">
    <property type="entry name" value="Class_I_gatase-like"/>
</dbReference>
<gene>
    <name evidence="1" type="ORF">GCM10022242_25850</name>
</gene>
<dbReference type="GO" id="GO:0016787">
    <property type="term" value="F:hydrolase activity"/>
    <property type="evidence" value="ECO:0007669"/>
    <property type="project" value="UniProtKB-KW"/>
</dbReference>
<evidence type="ECO:0000313" key="2">
    <source>
        <dbReference type="Proteomes" id="UP001501821"/>
    </source>
</evidence>
<dbReference type="EMBL" id="BAABAH010000009">
    <property type="protein sequence ID" value="GAA3823178.1"/>
    <property type="molecule type" value="Genomic_DNA"/>
</dbReference>
<dbReference type="Pfam" id="PF07722">
    <property type="entry name" value="Peptidase_C26"/>
    <property type="match status" value="1"/>
</dbReference>
<dbReference type="Proteomes" id="UP001501821">
    <property type="component" value="Unassembled WGS sequence"/>
</dbReference>
<organism evidence="1 2">
    <name type="scientific">Nocardioides panacisoli</name>
    <dbReference type="NCBI Taxonomy" id="627624"/>
    <lineage>
        <taxon>Bacteria</taxon>
        <taxon>Bacillati</taxon>
        <taxon>Actinomycetota</taxon>
        <taxon>Actinomycetes</taxon>
        <taxon>Propionibacteriales</taxon>
        <taxon>Nocardioidaceae</taxon>
        <taxon>Nocardioides</taxon>
    </lineage>
</organism>